<feature type="chain" id="PRO_5046269360" evidence="6">
    <location>
        <begin position="20"/>
        <end position="268"/>
    </location>
</feature>
<dbReference type="Proteomes" id="UP001201463">
    <property type="component" value="Unassembled WGS sequence"/>
</dbReference>
<name>A0ABS8XG38_9BURK</name>
<organism evidence="7 8">
    <name type="scientific">Pelomonas caseinilytica</name>
    <dbReference type="NCBI Taxonomy" id="2906763"/>
    <lineage>
        <taxon>Bacteria</taxon>
        <taxon>Pseudomonadati</taxon>
        <taxon>Pseudomonadota</taxon>
        <taxon>Betaproteobacteria</taxon>
        <taxon>Burkholderiales</taxon>
        <taxon>Sphaerotilaceae</taxon>
        <taxon>Roseateles</taxon>
    </lineage>
</organism>
<dbReference type="InterPro" id="IPR010583">
    <property type="entry name" value="MipA"/>
</dbReference>
<keyword evidence="4" id="KW-0472">Membrane</keyword>
<dbReference type="PANTHER" id="PTHR38776">
    <property type="entry name" value="MLTA-INTERACTING PROTEIN-RELATED"/>
    <property type="match status" value="1"/>
</dbReference>
<reference evidence="7 8" key="1">
    <citation type="submission" date="2021-12" db="EMBL/GenBank/DDBJ databases">
        <title>Genome seq of p7.</title>
        <authorList>
            <person name="Seo T."/>
        </authorList>
    </citation>
    <scope>NUCLEOTIDE SEQUENCE [LARGE SCALE GENOMIC DNA]</scope>
    <source>
        <strain evidence="7 8">P7</strain>
    </source>
</reference>
<accession>A0ABS8XG38</accession>
<evidence type="ECO:0000256" key="2">
    <source>
        <dbReference type="ARBA" id="ARBA00005722"/>
    </source>
</evidence>
<dbReference type="PANTHER" id="PTHR38776:SF1">
    <property type="entry name" value="MLTA-INTERACTING PROTEIN-RELATED"/>
    <property type="match status" value="1"/>
</dbReference>
<comment type="similarity">
    <text evidence="2">Belongs to the MipA/OmpV family.</text>
</comment>
<evidence type="ECO:0000313" key="8">
    <source>
        <dbReference type="Proteomes" id="UP001201463"/>
    </source>
</evidence>
<evidence type="ECO:0000256" key="1">
    <source>
        <dbReference type="ARBA" id="ARBA00004442"/>
    </source>
</evidence>
<evidence type="ECO:0000256" key="5">
    <source>
        <dbReference type="ARBA" id="ARBA00023237"/>
    </source>
</evidence>
<comment type="subcellular location">
    <subcellularLocation>
        <location evidence="1">Cell outer membrane</location>
    </subcellularLocation>
</comment>
<dbReference type="EMBL" id="JAJTWT010000011">
    <property type="protein sequence ID" value="MCE4539846.1"/>
    <property type="molecule type" value="Genomic_DNA"/>
</dbReference>
<keyword evidence="8" id="KW-1185">Reference proteome</keyword>
<comment type="caution">
    <text evidence="7">The sequence shown here is derived from an EMBL/GenBank/DDBJ whole genome shotgun (WGS) entry which is preliminary data.</text>
</comment>
<gene>
    <name evidence="7" type="ORF">LXT12_21585</name>
</gene>
<evidence type="ECO:0000256" key="4">
    <source>
        <dbReference type="ARBA" id="ARBA00023136"/>
    </source>
</evidence>
<dbReference type="RefSeq" id="WP_233394365.1">
    <property type="nucleotide sequence ID" value="NZ_JAJTWT010000011.1"/>
</dbReference>
<sequence length="268" mass="28419">MRVLLITALAAAAGAPAHAQRQPVEDPTARYLLGGAVVSQPEYDGASRREVKFKPLWALKFGRVRISTSGAGGLLGFGQEEAAGGASTQLIDTDRLRAGIALRVDSGRSSGDASTTRGLPDVKRTLRARLYANYSYTKDFNLGVTLSQDLLGRKGGMTVSADLGWRIYRSETLQWTSGIGISAANAQNLRSYFGVPESAVEASGKPAYEPGSGLRDLHMGVGFIRPITKHWLVYGSAGASRLLGPAADSPLVERRTGTSASVGLAWRN</sequence>
<keyword evidence="5" id="KW-0998">Cell outer membrane</keyword>
<feature type="signal peptide" evidence="6">
    <location>
        <begin position="1"/>
        <end position="19"/>
    </location>
</feature>
<evidence type="ECO:0000256" key="6">
    <source>
        <dbReference type="SAM" id="SignalP"/>
    </source>
</evidence>
<evidence type="ECO:0000313" key="7">
    <source>
        <dbReference type="EMBL" id="MCE4539846.1"/>
    </source>
</evidence>
<evidence type="ECO:0000256" key="3">
    <source>
        <dbReference type="ARBA" id="ARBA00022729"/>
    </source>
</evidence>
<keyword evidence="3 6" id="KW-0732">Signal</keyword>
<proteinExistence type="inferred from homology"/>
<dbReference type="Pfam" id="PF06629">
    <property type="entry name" value="MipA"/>
    <property type="match status" value="1"/>
</dbReference>
<protein>
    <submittedName>
        <fullName evidence="7">MipA/OmpV family protein</fullName>
    </submittedName>
</protein>